<dbReference type="HOGENOM" id="CLU_3118042_0_0_9"/>
<evidence type="ECO:0000313" key="2">
    <source>
        <dbReference type="Proteomes" id="UP000005945"/>
    </source>
</evidence>
<reference evidence="1 2" key="2">
    <citation type="submission" date="2007-09" db="EMBL/GenBank/DDBJ databases">
        <authorList>
            <person name="Fulton L."/>
            <person name="Clifton S."/>
            <person name="Fulton B."/>
            <person name="Xu J."/>
            <person name="Minx P."/>
            <person name="Pepin K.H."/>
            <person name="Johnson M."/>
            <person name="Thiruvilangam P."/>
            <person name="Bhonagiri V."/>
            <person name="Nash W.E."/>
            <person name="Mardis E.R."/>
            <person name="Wilson R.K."/>
        </authorList>
    </citation>
    <scope>NUCLEOTIDE SEQUENCE [LARGE SCALE GENOMIC DNA]</scope>
    <source>
        <strain evidence="1 2">M21/2</strain>
    </source>
</reference>
<dbReference type="AlphaFoldDB" id="A8SBG7"/>
<name>A8SBG7_9FIRM</name>
<protein>
    <submittedName>
        <fullName evidence="1">Uncharacterized protein</fullName>
    </submittedName>
</protein>
<dbReference type="EMBL" id="ABED02000025">
    <property type="protein sequence ID" value="EDP21838.1"/>
    <property type="molecule type" value="Genomic_DNA"/>
</dbReference>
<comment type="caution">
    <text evidence="1">The sequence shown here is derived from an EMBL/GenBank/DDBJ whole genome shotgun (WGS) entry which is preliminary data.</text>
</comment>
<proteinExistence type="predicted"/>
<reference evidence="1 2" key="1">
    <citation type="submission" date="2007-09" db="EMBL/GenBank/DDBJ databases">
        <title>Draft genome sequence of Faecalibacterium prausnitzii M21/2.</title>
        <authorList>
            <person name="Sudarsanam P."/>
            <person name="Ley R."/>
            <person name="Guruge J."/>
            <person name="Turnbaugh P.J."/>
            <person name="Mahowald M."/>
            <person name="Liep D."/>
            <person name="Gordon J."/>
        </authorList>
    </citation>
    <scope>NUCLEOTIDE SEQUENCE [LARGE SCALE GENOMIC DNA]</scope>
    <source>
        <strain evidence="1 2">M21/2</strain>
    </source>
</reference>
<sequence length="50" mass="5403">MASAAALAIVQGKYILIFEILKRLRAFQNLFFTEGVVTGNGSCCLLCPLP</sequence>
<dbReference type="Proteomes" id="UP000005945">
    <property type="component" value="Unassembled WGS sequence"/>
</dbReference>
<evidence type="ECO:0000313" key="1">
    <source>
        <dbReference type="EMBL" id="EDP21838.1"/>
    </source>
</evidence>
<accession>A8SBG7</accession>
<gene>
    <name evidence="1" type="ORF">FAEPRAM212_01665</name>
</gene>
<organism evidence="1 2">
    <name type="scientific">Faecalibacterium prausnitzii M21/2</name>
    <dbReference type="NCBI Taxonomy" id="411485"/>
    <lineage>
        <taxon>Bacteria</taxon>
        <taxon>Bacillati</taxon>
        <taxon>Bacillota</taxon>
        <taxon>Clostridia</taxon>
        <taxon>Eubacteriales</taxon>
        <taxon>Oscillospiraceae</taxon>
        <taxon>Faecalibacterium</taxon>
    </lineage>
</organism>